<dbReference type="PROSITE" id="PS50110">
    <property type="entry name" value="RESPONSE_REGULATORY"/>
    <property type="match status" value="1"/>
</dbReference>
<comment type="subcellular location">
    <subcellularLocation>
        <location evidence="2">Cell inner membrane</location>
        <topology evidence="2">Multi-pass membrane protein</topology>
    </subcellularLocation>
</comment>
<evidence type="ECO:0000259" key="18">
    <source>
        <dbReference type="PROSITE" id="PS50109"/>
    </source>
</evidence>
<dbReference type="PROSITE" id="PS50113">
    <property type="entry name" value="PAC"/>
    <property type="match status" value="2"/>
</dbReference>
<evidence type="ECO:0000256" key="12">
    <source>
        <dbReference type="ARBA" id="ARBA00022840"/>
    </source>
</evidence>
<dbReference type="InterPro" id="IPR036097">
    <property type="entry name" value="HisK_dim/P_sf"/>
</dbReference>
<dbReference type="CDD" id="cd17546">
    <property type="entry name" value="REC_hyHK_CKI1_RcsC-like"/>
    <property type="match status" value="1"/>
</dbReference>
<dbReference type="InterPro" id="IPR011006">
    <property type="entry name" value="CheY-like_superfamily"/>
</dbReference>
<dbReference type="SUPFAM" id="SSF52172">
    <property type="entry name" value="CheY-like"/>
    <property type="match status" value="1"/>
</dbReference>
<sequence>MSSEVPIPGPRLSLEALDEPAALVDGERRVVGGNGAWLQSCGQVDGLRGAGQLVAAVLRDLRVSGGDRAVLELGLGDVLGGRAERFDHVLLCDRDVMPRSIRIHAKRVDSEHCLVRRTELERGSRPLEQWRASWAGSLAGIGCWEVDIPKDELWWSDEVYRIHEINHRRPITVKEAITFYAPGGREVIEAAVDKGIADGSPWEVYLPLITAKGREIWVLVLGKVELVDGQPRRLYGVLRDVTEERNAEIRLRESEERLNLVVQGSSDGYWDWILGTDTIYYSPRYLGILGYEMGEVEMSMEFFADALHPDDADATWAAFNAHLESQRPFDVEFRMQHKDGRYRWIWSRGEALRDELGVPIRMAGVHSDITSLHEAREALEQARSAAEEASRSKSAFLANMSHEIRTPMTAILGFTELLKDQALDPRVRADHVQTIRRNGEHLLTILNDILDISKVEAGRLEVERIAMSPRAAIEDAYELMQARAEERGIDLQLEFAGGLPREFASDPVRIRQILNNLVGNAIKFTREGRVTLRAEYSPTRRVLTFEIADTGIGMDAGQLQRLFQPFTQADSTTTREFGGTGLGLAISKRLAEALGGQLEATSSPGVGSLFRLELSIPADHAIELVDQEPRKSVDSPSAALPTPVEDSLAGYRILLAEDGADNRRLISHHLLRAGAEVETVENGRLAVEAVTGRDQGALGFDVILMDMQMPELDGYGAMRELRAAGIRIPIIALTAHAMSGDRERCFDAGCDEFLTKPINSSQLINLCRTASMRAAE</sequence>
<dbReference type="SUPFAM" id="SSF47384">
    <property type="entry name" value="Homodimeric domain of signal transducing histidine kinase"/>
    <property type="match status" value="1"/>
</dbReference>
<keyword evidence="4" id="KW-1003">Cell membrane</keyword>
<keyword evidence="10" id="KW-0547">Nucleotide-binding</keyword>
<evidence type="ECO:0000256" key="6">
    <source>
        <dbReference type="ARBA" id="ARBA00022553"/>
    </source>
</evidence>
<dbReference type="KEGG" id="pbap:Pla133_07840"/>
<reference evidence="22 23" key="1">
    <citation type="submission" date="2019-02" db="EMBL/GenBank/DDBJ databases">
        <title>Deep-cultivation of Planctomycetes and their phenomic and genomic characterization uncovers novel biology.</title>
        <authorList>
            <person name="Wiegand S."/>
            <person name="Jogler M."/>
            <person name="Boedeker C."/>
            <person name="Pinto D."/>
            <person name="Vollmers J."/>
            <person name="Rivas-Marin E."/>
            <person name="Kohn T."/>
            <person name="Peeters S.H."/>
            <person name="Heuer A."/>
            <person name="Rast P."/>
            <person name="Oberbeckmann S."/>
            <person name="Bunk B."/>
            <person name="Jeske O."/>
            <person name="Meyerdierks A."/>
            <person name="Storesund J.E."/>
            <person name="Kallscheuer N."/>
            <person name="Luecker S."/>
            <person name="Lage O.M."/>
            <person name="Pohl T."/>
            <person name="Merkel B.J."/>
            <person name="Hornburger P."/>
            <person name="Mueller R.-W."/>
            <person name="Bruemmer F."/>
            <person name="Labrenz M."/>
            <person name="Spormann A.M."/>
            <person name="Op den Camp H."/>
            <person name="Overmann J."/>
            <person name="Amann R."/>
            <person name="Jetten M.S.M."/>
            <person name="Mascher T."/>
            <person name="Medema M.H."/>
            <person name="Devos D.P."/>
            <person name="Kaster A.-K."/>
            <person name="Ovreas L."/>
            <person name="Rohde M."/>
            <person name="Galperin M.Y."/>
            <person name="Jogler C."/>
        </authorList>
    </citation>
    <scope>NUCLEOTIDE SEQUENCE [LARGE SCALE GENOMIC DNA]</scope>
    <source>
        <strain evidence="22 23">Pla133</strain>
    </source>
</reference>
<dbReference type="InterPro" id="IPR005467">
    <property type="entry name" value="His_kinase_dom"/>
</dbReference>
<keyword evidence="8" id="KW-0812">Transmembrane</keyword>
<dbReference type="Gene3D" id="1.10.287.130">
    <property type="match status" value="1"/>
</dbReference>
<evidence type="ECO:0000313" key="22">
    <source>
        <dbReference type="EMBL" id="QDU65718.1"/>
    </source>
</evidence>
<evidence type="ECO:0000256" key="10">
    <source>
        <dbReference type="ARBA" id="ARBA00022741"/>
    </source>
</evidence>
<feature type="domain" description="PAS" evidence="20">
    <location>
        <begin position="254"/>
        <end position="326"/>
    </location>
</feature>
<accession>A0A518BFG0</accession>
<dbReference type="CDD" id="cd00082">
    <property type="entry name" value="HisKA"/>
    <property type="match status" value="1"/>
</dbReference>
<keyword evidence="11 22" id="KW-0418">Kinase</keyword>
<evidence type="ECO:0000256" key="11">
    <source>
        <dbReference type="ARBA" id="ARBA00022777"/>
    </source>
</evidence>
<evidence type="ECO:0000256" key="7">
    <source>
        <dbReference type="ARBA" id="ARBA00022679"/>
    </source>
</evidence>
<keyword evidence="14" id="KW-0902">Two-component regulatory system</keyword>
<name>A0A518BFG0_9BACT</name>
<dbReference type="GO" id="GO:0005886">
    <property type="term" value="C:plasma membrane"/>
    <property type="evidence" value="ECO:0007669"/>
    <property type="project" value="UniProtKB-SubCell"/>
</dbReference>
<dbReference type="Gene3D" id="3.30.450.20">
    <property type="entry name" value="PAS domain"/>
    <property type="match status" value="2"/>
</dbReference>
<dbReference type="Gene3D" id="3.30.565.10">
    <property type="entry name" value="Histidine kinase-like ATPase, C-terminal domain"/>
    <property type="match status" value="1"/>
</dbReference>
<dbReference type="InterPro" id="IPR000700">
    <property type="entry name" value="PAS-assoc_C"/>
</dbReference>
<dbReference type="InterPro" id="IPR001789">
    <property type="entry name" value="Sig_transdc_resp-reg_receiver"/>
</dbReference>
<evidence type="ECO:0000256" key="16">
    <source>
        <dbReference type="ARBA" id="ARBA00023306"/>
    </source>
</evidence>
<dbReference type="PANTHER" id="PTHR43047:SF72">
    <property type="entry name" value="OSMOSENSING HISTIDINE PROTEIN KINASE SLN1"/>
    <property type="match status" value="1"/>
</dbReference>
<dbReference type="Pfam" id="PF00512">
    <property type="entry name" value="HisKA"/>
    <property type="match status" value="1"/>
</dbReference>
<evidence type="ECO:0000256" key="3">
    <source>
        <dbReference type="ARBA" id="ARBA00012438"/>
    </source>
</evidence>
<feature type="domain" description="Histidine kinase" evidence="18">
    <location>
        <begin position="399"/>
        <end position="618"/>
    </location>
</feature>
<dbReference type="NCBIfam" id="TIGR00229">
    <property type="entry name" value="sensory_box"/>
    <property type="match status" value="1"/>
</dbReference>
<dbReference type="PROSITE" id="PS50109">
    <property type="entry name" value="HIS_KIN"/>
    <property type="match status" value="1"/>
</dbReference>
<evidence type="ECO:0000256" key="9">
    <source>
        <dbReference type="ARBA" id="ARBA00022737"/>
    </source>
</evidence>
<evidence type="ECO:0000256" key="5">
    <source>
        <dbReference type="ARBA" id="ARBA00022519"/>
    </source>
</evidence>
<organism evidence="22 23">
    <name type="scientific">Engelhardtia mirabilis</name>
    <dbReference type="NCBI Taxonomy" id="2528011"/>
    <lineage>
        <taxon>Bacteria</taxon>
        <taxon>Pseudomonadati</taxon>
        <taxon>Planctomycetota</taxon>
        <taxon>Planctomycetia</taxon>
        <taxon>Planctomycetia incertae sedis</taxon>
        <taxon>Engelhardtia</taxon>
    </lineage>
</organism>
<keyword evidence="5" id="KW-0997">Cell inner membrane</keyword>
<evidence type="ECO:0000259" key="21">
    <source>
        <dbReference type="PROSITE" id="PS50113"/>
    </source>
</evidence>
<dbReference type="SMART" id="SM00387">
    <property type="entry name" value="HATPase_c"/>
    <property type="match status" value="1"/>
</dbReference>
<dbReference type="PRINTS" id="PR00344">
    <property type="entry name" value="BCTRLSENSOR"/>
</dbReference>
<proteinExistence type="predicted"/>
<dbReference type="GO" id="GO:0000155">
    <property type="term" value="F:phosphorelay sensor kinase activity"/>
    <property type="evidence" value="ECO:0007669"/>
    <property type="project" value="InterPro"/>
</dbReference>
<evidence type="ECO:0000256" key="2">
    <source>
        <dbReference type="ARBA" id="ARBA00004429"/>
    </source>
</evidence>
<evidence type="ECO:0000313" key="23">
    <source>
        <dbReference type="Proteomes" id="UP000316921"/>
    </source>
</evidence>
<keyword evidence="12" id="KW-0067">ATP-binding</keyword>
<dbReference type="EMBL" id="CP036287">
    <property type="protein sequence ID" value="QDU65718.1"/>
    <property type="molecule type" value="Genomic_DNA"/>
</dbReference>
<evidence type="ECO:0000259" key="20">
    <source>
        <dbReference type="PROSITE" id="PS50112"/>
    </source>
</evidence>
<dbReference type="FunFam" id="1.10.287.130:FF:000038">
    <property type="entry name" value="Sensory transduction histidine kinase"/>
    <property type="match status" value="1"/>
</dbReference>
<evidence type="ECO:0000256" key="13">
    <source>
        <dbReference type="ARBA" id="ARBA00022989"/>
    </source>
</evidence>
<evidence type="ECO:0000256" key="15">
    <source>
        <dbReference type="ARBA" id="ARBA00023136"/>
    </source>
</evidence>
<feature type="domain" description="PAC" evidence="21">
    <location>
        <begin position="202"/>
        <end position="253"/>
    </location>
</feature>
<dbReference type="InterPro" id="IPR000014">
    <property type="entry name" value="PAS"/>
</dbReference>
<dbReference type="Pfam" id="PF02518">
    <property type="entry name" value="HATPase_c"/>
    <property type="match status" value="1"/>
</dbReference>
<evidence type="ECO:0000259" key="19">
    <source>
        <dbReference type="PROSITE" id="PS50110"/>
    </source>
</evidence>
<keyword evidence="13" id="KW-1133">Transmembrane helix</keyword>
<dbReference type="InterPro" id="IPR003594">
    <property type="entry name" value="HATPase_dom"/>
</dbReference>
<dbReference type="InterPro" id="IPR003661">
    <property type="entry name" value="HisK_dim/P_dom"/>
</dbReference>
<keyword evidence="6 17" id="KW-0597">Phosphoprotein</keyword>
<keyword evidence="16" id="KW-0131">Cell cycle</keyword>
<feature type="modified residue" description="4-aspartylphosphate" evidence="17">
    <location>
        <position position="706"/>
    </location>
</feature>
<dbReference type="SUPFAM" id="SSF55874">
    <property type="entry name" value="ATPase domain of HSP90 chaperone/DNA topoisomerase II/histidine kinase"/>
    <property type="match status" value="1"/>
</dbReference>
<feature type="domain" description="Response regulatory" evidence="19">
    <location>
        <begin position="652"/>
        <end position="771"/>
    </location>
</feature>
<gene>
    <name evidence="22" type="primary">luxQ_2</name>
    <name evidence="22" type="ORF">Pla133_07840</name>
</gene>
<keyword evidence="15" id="KW-0472">Membrane</keyword>
<evidence type="ECO:0000256" key="1">
    <source>
        <dbReference type="ARBA" id="ARBA00000085"/>
    </source>
</evidence>
<dbReference type="SMART" id="SM00086">
    <property type="entry name" value="PAC"/>
    <property type="match status" value="2"/>
</dbReference>
<dbReference type="CDD" id="cd00130">
    <property type="entry name" value="PAS"/>
    <property type="match status" value="1"/>
</dbReference>
<dbReference type="PROSITE" id="PS50112">
    <property type="entry name" value="PAS"/>
    <property type="match status" value="1"/>
</dbReference>
<dbReference type="InterPro" id="IPR035965">
    <property type="entry name" value="PAS-like_dom_sf"/>
</dbReference>
<dbReference type="InterPro" id="IPR004358">
    <property type="entry name" value="Sig_transdc_His_kin-like_C"/>
</dbReference>
<feature type="domain" description="PAC" evidence="21">
    <location>
        <begin position="329"/>
        <end position="381"/>
    </location>
</feature>
<dbReference type="SMART" id="SM00448">
    <property type="entry name" value="REC"/>
    <property type="match status" value="1"/>
</dbReference>
<dbReference type="Proteomes" id="UP000316921">
    <property type="component" value="Chromosome"/>
</dbReference>
<dbReference type="FunFam" id="3.30.565.10:FF:000010">
    <property type="entry name" value="Sensor histidine kinase RcsC"/>
    <property type="match status" value="1"/>
</dbReference>
<evidence type="ECO:0000256" key="8">
    <source>
        <dbReference type="ARBA" id="ARBA00022692"/>
    </source>
</evidence>
<dbReference type="InterPro" id="IPR036890">
    <property type="entry name" value="HATPase_C_sf"/>
</dbReference>
<protein>
    <recommendedName>
        <fullName evidence="3">histidine kinase</fullName>
        <ecNumber evidence="3">2.7.13.3</ecNumber>
    </recommendedName>
</protein>
<dbReference type="PANTHER" id="PTHR43047">
    <property type="entry name" value="TWO-COMPONENT HISTIDINE PROTEIN KINASE"/>
    <property type="match status" value="1"/>
</dbReference>
<dbReference type="CDD" id="cd16922">
    <property type="entry name" value="HATPase_EvgS-ArcB-TorS-like"/>
    <property type="match status" value="1"/>
</dbReference>
<evidence type="ECO:0000256" key="4">
    <source>
        <dbReference type="ARBA" id="ARBA00022475"/>
    </source>
</evidence>
<keyword evidence="23" id="KW-1185">Reference proteome</keyword>
<evidence type="ECO:0000256" key="17">
    <source>
        <dbReference type="PROSITE-ProRule" id="PRU00169"/>
    </source>
</evidence>
<dbReference type="InterPro" id="IPR001610">
    <property type="entry name" value="PAC"/>
</dbReference>
<keyword evidence="9" id="KW-0677">Repeat</keyword>
<dbReference type="RefSeq" id="WP_145062584.1">
    <property type="nucleotide sequence ID" value="NZ_CP036287.1"/>
</dbReference>
<keyword evidence="7 22" id="KW-0808">Transferase</keyword>
<dbReference type="GO" id="GO:0005524">
    <property type="term" value="F:ATP binding"/>
    <property type="evidence" value="ECO:0007669"/>
    <property type="project" value="UniProtKB-KW"/>
</dbReference>
<dbReference type="AlphaFoldDB" id="A0A518BFG0"/>
<dbReference type="FunFam" id="2.10.70.100:FF:000001">
    <property type="entry name" value="Sensory transduction histidine kinase"/>
    <property type="match status" value="1"/>
</dbReference>
<dbReference type="EC" id="2.7.13.3" evidence="3"/>
<dbReference type="InterPro" id="IPR013655">
    <property type="entry name" value="PAS_fold_3"/>
</dbReference>
<evidence type="ECO:0000256" key="14">
    <source>
        <dbReference type="ARBA" id="ARBA00023012"/>
    </source>
</evidence>
<dbReference type="Gene3D" id="3.40.50.2300">
    <property type="match status" value="1"/>
</dbReference>
<dbReference type="GO" id="GO:0009927">
    <property type="term" value="F:histidine phosphotransfer kinase activity"/>
    <property type="evidence" value="ECO:0007669"/>
    <property type="project" value="TreeGrafter"/>
</dbReference>
<comment type="catalytic activity">
    <reaction evidence="1">
        <text>ATP + protein L-histidine = ADP + protein N-phospho-L-histidine.</text>
        <dbReference type="EC" id="2.7.13.3"/>
    </reaction>
</comment>
<dbReference type="SUPFAM" id="SSF55785">
    <property type="entry name" value="PYP-like sensor domain (PAS domain)"/>
    <property type="match status" value="2"/>
</dbReference>
<dbReference type="SMART" id="SM00388">
    <property type="entry name" value="HisKA"/>
    <property type="match status" value="1"/>
</dbReference>
<dbReference type="Pfam" id="PF00072">
    <property type="entry name" value="Response_reg"/>
    <property type="match status" value="1"/>
</dbReference>
<dbReference type="Pfam" id="PF08447">
    <property type="entry name" value="PAS_3"/>
    <property type="match status" value="1"/>
</dbReference>